<evidence type="ECO:0000256" key="2">
    <source>
        <dbReference type="ARBA" id="ARBA00022723"/>
    </source>
</evidence>
<dbReference type="AlphaFoldDB" id="A0A6J6ESU6"/>
<name>A0A6J6ESU6_9ZZZZ</name>
<feature type="domain" description="Peptidase M20 dimerisation" evidence="5">
    <location>
        <begin position="178"/>
        <end position="276"/>
    </location>
</feature>
<evidence type="ECO:0000256" key="1">
    <source>
        <dbReference type="ARBA" id="ARBA00001947"/>
    </source>
</evidence>
<gene>
    <name evidence="6" type="ORF">UFOPK1591_01561</name>
</gene>
<organism evidence="6">
    <name type="scientific">freshwater metagenome</name>
    <dbReference type="NCBI Taxonomy" id="449393"/>
    <lineage>
        <taxon>unclassified sequences</taxon>
        <taxon>metagenomes</taxon>
        <taxon>ecological metagenomes</taxon>
    </lineage>
</organism>
<evidence type="ECO:0000259" key="5">
    <source>
        <dbReference type="Pfam" id="PF07687"/>
    </source>
</evidence>
<dbReference type="SUPFAM" id="SSF55031">
    <property type="entry name" value="Bacterial exopeptidase dimerisation domain"/>
    <property type="match status" value="1"/>
</dbReference>
<sequence>MSAPALNLSRDVASIAEDLCNIESVSGNEHALADAIEKALIGARHLTVLRDGDAIVARTHLGRTRDNQPHCVLIAGHIDTVPINNNLPVRRETRDGHEVLVGRGTVDMKSGVAVQVKLAVELAEPNVDITWVFYDHEEVAADLNGLGRLARNHPEIFDAEFGILCEPTSGLVEGGCNGTIHVDVRTTGIRAHSARAWKGDNAIHKLGSALSKLSEYKAETVSVDGLDYRESLSAVGVIGGVAGNVIPDEAKLSVNYRFAPSKSVDDARKFLEDFFADFEVTVTDSSAGARPGLDALAAQTFLAAVGTKPAPKYGWTDVARLSSMGIPAVNFGPGDPSLAHADDEHVRVDHIVECERALRDWLTS</sequence>
<dbReference type="PANTHER" id="PTHR43808">
    <property type="entry name" value="ACETYLORNITHINE DEACETYLASE"/>
    <property type="match status" value="1"/>
</dbReference>
<dbReference type="GO" id="GO:0008777">
    <property type="term" value="F:acetylornithine deacetylase activity"/>
    <property type="evidence" value="ECO:0007669"/>
    <property type="project" value="TreeGrafter"/>
</dbReference>
<dbReference type="Pfam" id="PF01546">
    <property type="entry name" value="Peptidase_M20"/>
    <property type="match status" value="1"/>
</dbReference>
<dbReference type="PROSITE" id="PS00758">
    <property type="entry name" value="ARGE_DAPE_CPG2_1"/>
    <property type="match status" value="1"/>
</dbReference>
<dbReference type="GO" id="GO:0046872">
    <property type="term" value="F:metal ion binding"/>
    <property type="evidence" value="ECO:0007669"/>
    <property type="project" value="UniProtKB-KW"/>
</dbReference>
<dbReference type="SUPFAM" id="SSF53187">
    <property type="entry name" value="Zn-dependent exopeptidases"/>
    <property type="match status" value="1"/>
</dbReference>
<dbReference type="GO" id="GO:0009089">
    <property type="term" value="P:lysine biosynthetic process via diaminopimelate"/>
    <property type="evidence" value="ECO:0007669"/>
    <property type="project" value="InterPro"/>
</dbReference>
<dbReference type="InterPro" id="IPR002933">
    <property type="entry name" value="Peptidase_M20"/>
</dbReference>
<dbReference type="Gene3D" id="3.30.70.360">
    <property type="match status" value="1"/>
</dbReference>
<dbReference type="GO" id="GO:0009014">
    <property type="term" value="F:succinyl-diaminopimelate desuccinylase activity"/>
    <property type="evidence" value="ECO:0007669"/>
    <property type="project" value="InterPro"/>
</dbReference>
<keyword evidence="2" id="KW-0479">Metal-binding</keyword>
<comment type="cofactor">
    <cofactor evidence="1">
        <name>Zn(2+)</name>
        <dbReference type="ChEBI" id="CHEBI:29105"/>
    </cofactor>
</comment>
<dbReference type="NCBIfam" id="TIGR01900">
    <property type="entry name" value="dapE-gram_pos"/>
    <property type="match status" value="1"/>
</dbReference>
<dbReference type="InterPro" id="IPR001261">
    <property type="entry name" value="ArgE/DapE_CS"/>
</dbReference>
<evidence type="ECO:0000313" key="6">
    <source>
        <dbReference type="EMBL" id="CAB4575838.1"/>
    </source>
</evidence>
<dbReference type="InterPro" id="IPR010174">
    <property type="entry name" value="Succinyl-DAP_deSuclase_DapE"/>
</dbReference>
<dbReference type="Gene3D" id="3.40.630.10">
    <property type="entry name" value="Zn peptidases"/>
    <property type="match status" value="1"/>
</dbReference>
<dbReference type="InterPro" id="IPR011650">
    <property type="entry name" value="Peptidase_M20_dimer"/>
</dbReference>
<reference evidence="6" key="1">
    <citation type="submission" date="2020-05" db="EMBL/GenBank/DDBJ databases">
        <authorList>
            <person name="Chiriac C."/>
            <person name="Salcher M."/>
            <person name="Ghai R."/>
            <person name="Kavagutti S V."/>
        </authorList>
    </citation>
    <scope>NUCLEOTIDE SEQUENCE</scope>
</reference>
<dbReference type="EMBL" id="CAEZTD010000190">
    <property type="protein sequence ID" value="CAB4575838.1"/>
    <property type="molecule type" value="Genomic_DNA"/>
</dbReference>
<evidence type="ECO:0000256" key="4">
    <source>
        <dbReference type="ARBA" id="ARBA00022833"/>
    </source>
</evidence>
<dbReference type="GO" id="GO:0006526">
    <property type="term" value="P:L-arginine biosynthetic process"/>
    <property type="evidence" value="ECO:0007669"/>
    <property type="project" value="TreeGrafter"/>
</dbReference>
<keyword evidence="3" id="KW-0378">Hydrolase</keyword>
<dbReference type="InterPro" id="IPR050072">
    <property type="entry name" value="Peptidase_M20A"/>
</dbReference>
<dbReference type="Pfam" id="PF07687">
    <property type="entry name" value="M20_dimer"/>
    <property type="match status" value="1"/>
</dbReference>
<keyword evidence="4" id="KW-0862">Zinc</keyword>
<dbReference type="PANTHER" id="PTHR43808:SF31">
    <property type="entry name" value="N-ACETYL-L-CITRULLINE DEACETYLASE"/>
    <property type="match status" value="1"/>
</dbReference>
<accession>A0A6J6ESU6</accession>
<dbReference type="InterPro" id="IPR036264">
    <property type="entry name" value="Bact_exopeptidase_dim_dom"/>
</dbReference>
<evidence type="ECO:0000256" key="3">
    <source>
        <dbReference type="ARBA" id="ARBA00022801"/>
    </source>
</evidence>
<proteinExistence type="predicted"/>
<protein>
    <submittedName>
        <fullName evidence="6">Unannotated protein</fullName>
    </submittedName>
</protein>